<gene>
    <name evidence="3" type="ORF">RNC47_02950</name>
</gene>
<dbReference type="Pfam" id="PF00583">
    <property type="entry name" value="Acetyltransf_1"/>
    <property type="match status" value="1"/>
</dbReference>
<evidence type="ECO:0000256" key="1">
    <source>
        <dbReference type="SAM" id="MobiDB-lite"/>
    </source>
</evidence>
<organism evidence="3 4">
    <name type="scientific">Streptomyces millisiae</name>
    <dbReference type="NCBI Taxonomy" id="3075542"/>
    <lineage>
        <taxon>Bacteria</taxon>
        <taxon>Bacillati</taxon>
        <taxon>Actinomycetota</taxon>
        <taxon>Actinomycetes</taxon>
        <taxon>Kitasatosporales</taxon>
        <taxon>Streptomycetaceae</taxon>
        <taxon>Streptomyces</taxon>
    </lineage>
</organism>
<protein>
    <submittedName>
        <fullName evidence="3">GNAT family N-acetyltransferase</fullName>
    </submittedName>
</protein>
<dbReference type="PROSITE" id="PS51186">
    <property type="entry name" value="GNAT"/>
    <property type="match status" value="1"/>
</dbReference>
<dbReference type="SUPFAM" id="SSF55729">
    <property type="entry name" value="Acyl-CoA N-acyltransferases (Nat)"/>
    <property type="match status" value="1"/>
</dbReference>
<feature type="domain" description="N-acetyltransferase" evidence="2">
    <location>
        <begin position="4"/>
        <end position="178"/>
    </location>
</feature>
<keyword evidence="4" id="KW-1185">Reference proteome</keyword>
<evidence type="ECO:0000259" key="2">
    <source>
        <dbReference type="PROSITE" id="PS51186"/>
    </source>
</evidence>
<feature type="region of interest" description="Disordered" evidence="1">
    <location>
        <begin position="158"/>
        <end position="183"/>
    </location>
</feature>
<feature type="compositionally biased region" description="Low complexity" evidence="1">
    <location>
        <begin position="171"/>
        <end position="183"/>
    </location>
</feature>
<dbReference type="RefSeq" id="WP_311595208.1">
    <property type="nucleotide sequence ID" value="NZ_JAVREM010000002.1"/>
</dbReference>
<dbReference type="InterPro" id="IPR000182">
    <property type="entry name" value="GNAT_dom"/>
</dbReference>
<dbReference type="EMBL" id="JAVREM010000002">
    <property type="protein sequence ID" value="MDT0317295.1"/>
    <property type="molecule type" value="Genomic_DNA"/>
</dbReference>
<dbReference type="InterPro" id="IPR016181">
    <property type="entry name" value="Acyl_CoA_acyltransferase"/>
</dbReference>
<comment type="caution">
    <text evidence="3">The sequence shown here is derived from an EMBL/GenBank/DDBJ whole genome shotgun (WGS) entry which is preliminary data.</text>
</comment>
<dbReference type="Proteomes" id="UP001183420">
    <property type="component" value="Unassembled WGS sequence"/>
</dbReference>
<accession>A0ABU2LI81</accession>
<name>A0ABU2LI81_9ACTN</name>
<dbReference type="Gene3D" id="3.40.630.30">
    <property type="match status" value="1"/>
</dbReference>
<evidence type="ECO:0000313" key="3">
    <source>
        <dbReference type="EMBL" id="MDT0317295.1"/>
    </source>
</evidence>
<evidence type="ECO:0000313" key="4">
    <source>
        <dbReference type="Proteomes" id="UP001183420"/>
    </source>
</evidence>
<reference evidence="4" key="1">
    <citation type="submission" date="2023-07" db="EMBL/GenBank/DDBJ databases">
        <title>30 novel species of actinomycetes from the DSMZ collection.</title>
        <authorList>
            <person name="Nouioui I."/>
        </authorList>
    </citation>
    <scope>NUCLEOTIDE SEQUENCE [LARGE SCALE GENOMIC DNA]</scope>
    <source>
        <strain evidence="4">DSM 44918</strain>
    </source>
</reference>
<sequence>MVATAVELRRTSDIDAVWTILIEVYAEVRADKLHLPHYSVERFGERLARHASESGWEVVIAFDGDEPVGYAYGNAIEPDDRWWQRMTTPLPAGCADKPTMALKEIMLRAPWRGLGIARRIHDALLAARLEEQVTLLVNPLAGNGKVKALYESWGYTEISSQQPSPDGPVLTAMARPTRATAPR</sequence>
<proteinExistence type="predicted"/>